<feature type="region of interest" description="Disordered" evidence="1">
    <location>
        <begin position="1"/>
        <end position="21"/>
    </location>
</feature>
<reference evidence="2" key="3">
    <citation type="submission" date="2015-02" db="UniProtKB">
        <authorList>
            <consortium name="EnsemblProtists"/>
        </authorList>
    </citation>
    <scope>IDENTIFICATION</scope>
    <source>
        <strain evidence="2">DAOM BR144</strain>
    </source>
</reference>
<organism evidence="2 3">
    <name type="scientific">Globisporangium ultimum (strain ATCC 200006 / CBS 805.95 / DAOM BR144)</name>
    <name type="common">Pythium ultimum</name>
    <dbReference type="NCBI Taxonomy" id="431595"/>
    <lineage>
        <taxon>Eukaryota</taxon>
        <taxon>Sar</taxon>
        <taxon>Stramenopiles</taxon>
        <taxon>Oomycota</taxon>
        <taxon>Peronosporomycetes</taxon>
        <taxon>Pythiales</taxon>
        <taxon>Pythiaceae</taxon>
        <taxon>Globisporangium</taxon>
    </lineage>
</organism>
<reference evidence="3" key="1">
    <citation type="journal article" date="2010" name="Genome Biol.">
        <title>Genome sequence of the necrotrophic plant pathogen Pythium ultimum reveals original pathogenicity mechanisms and effector repertoire.</title>
        <authorList>
            <person name="Levesque C.A."/>
            <person name="Brouwer H."/>
            <person name="Cano L."/>
            <person name="Hamilton J.P."/>
            <person name="Holt C."/>
            <person name="Huitema E."/>
            <person name="Raffaele S."/>
            <person name="Robideau G.P."/>
            <person name="Thines M."/>
            <person name="Win J."/>
            <person name="Zerillo M.M."/>
            <person name="Beakes G.W."/>
            <person name="Boore J.L."/>
            <person name="Busam D."/>
            <person name="Dumas B."/>
            <person name="Ferriera S."/>
            <person name="Fuerstenberg S.I."/>
            <person name="Gachon C.M."/>
            <person name="Gaulin E."/>
            <person name="Govers F."/>
            <person name="Grenville-Briggs L."/>
            <person name="Horner N."/>
            <person name="Hostetler J."/>
            <person name="Jiang R.H."/>
            <person name="Johnson J."/>
            <person name="Krajaejun T."/>
            <person name="Lin H."/>
            <person name="Meijer H.J."/>
            <person name="Moore B."/>
            <person name="Morris P."/>
            <person name="Phuntmart V."/>
            <person name="Puiu D."/>
            <person name="Shetty J."/>
            <person name="Stajich J.E."/>
            <person name="Tripathy S."/>
            <person name="Wawra S."/>
            <person name="van West P."/>
            <person name="Whitty B.R."/>
            <person name="Coutinho P.M."/>
            <person name="Henrissat B."/>
            <person name="Martin F."/>
            <person name="Thomas P.D."/>
            <person name="Tyler B.M."/>
            <person name="De Vries R.P."/>
            <person name="Kamoun S."/>
            <person name="Yandell M."/>
            <person name="Tisserat N."/>
            <person name="Buell C.R."/>
        </authorList>
    </citation>
    <scope>NUCLEOTIDE SEQUENCE</scope>
    <source>
        <strain evidence="3">DAOM:BR144</strain>
    </source>
</reference>
<dbReference type="HOGENOM" id="CLU_832816_0_0_1"/>
<evidence type="ECO:0000313" key="3">
    <source>
        <dbReference type="Proteomes" id="UP000019132"/>
    </source>
</evidence>
<dbReference type="AlphaFoldDB" id="K3WQJ8"/>
<proteinExistence type="predicted"/>
<protein>
    <submittedName>
        <fullName evidence="2">Uncharacterized protein</fullName>
    </submittedName>
</protein>
<reference evidence="3" key="2">
    <citation type="submission" date="2010-04" db="EMBL/GenBank/DDBJ databases">
        <authorList>
            <person name="Buell R."/>
            <person name="Hamilton J."/>
            <person name="Hostetler J."/>
        </authorList>
    </citation>
    <scope>NUCLEOTIDE SEQUENCE [LARGE SCALE GENOMIC DNA]</scope>
    <source>
        <strain evidence="3">DAOM:BR144</strain>
    </source>
</reference>
<dbReference type="STRING" id="431595.K3WQJ8"/>
<evidence type="ECO:0000313" key="2">
    <source>
        <dbReference type="EnsemblProtists" id="PYU1_T007240"/>
    </source>
</evidence>
<dbReference type="Proteomes" id="UP000019132">
    <property type="component" value="Unassembled WGS sequence"/>
</dbReference>
<dbReference type="EnsemblProtists" id="PYU1_T007240">
    <property type="protein sequence ID" value="PYU1_T007240"/>
    <property type="gene ID" value="PYU1_G007225"/>
</dbReference>
<sequence length="334" mass="38435">MSTYMRRKTEMKELSSEAQELQARLRELKQSSQTRRNDTSCELVPDSRWKKLAKWQRQLRTQAECENEQLRIAISDHTQMARSLDQVLRRRVQKATDLSVSIPRPPRWADSESSLEERVIYEALLMEACAMHADVDKIAQKFLHETVPSGSFSRLKPFGFESLHSTEVPFSRSAVNRAIRVFSGERNDHMRRYATQTFGVMDDTILNKVESSYSTAAYGSGQVCFRSVMHNVVDAKRSVLFTTKWIDNVTFTGHHVDGLVIKERKWTILEDTGTDDCAVTRIQTFTIVEPGGSSLDSSHWSKESLEKVFIPAWNQTRVIIQRRIENILIDEFVA</sequence>
<keyword evidence="3" id="KW-1185">Reference proteome</keyword>
<name>K3WQJ8_GLOUD</name>
<dbReference type="InParanoid" id="K3WQJ8"/>
<evidence type="ECO:0000256" key="1">
    <source>
        <dbReference type="SAM" id="MobiDB-lite"/>
    </source>
</evidence>
<dbReference type="VEuPathDB" id="FungiDB:PYU1_G007225"/>
<dbReference type="EMBL" id="GL376629">
    <property type="status" value="NOT_ANNOTATED_CDS"/>
    <property type="molecule type" value="Genomic_DNA"/>
</dbReference>
<accession>K3WQJ8</accession>